<dbReference type="eggNOG" id="ENOG5032Q46">
    <property type="taxonomic scope" value="Bacteria"/>
</dbReference>
<dbReference type="STRING" id="582402.Hbal_1999"/>
<dbReference type="OrthoDB" id="9816036at2"/>
<evidence type="ECO:0000259" key="1">
    <source>
        <dbReference type="SMART" id="SM00901"/>
    </source>
</evidence>
<gene>
    <name evidence="2" type="ordered locus">Hbal_1999</name>
</gene>
<dbReference type="Pfam" id="PF08867">
    <property type="entry name" value="FRG"/>
    <property type="match status" value="1"/>
</dbReference>
<organism evidence="2 3">
    <name type="scientific">Hirschia baltica (strain ATCC 49814 / DSM 5838 / IFAM 1418)</name>
    <dbReference type="NCBI Taxonomy" id="582402"/>
    <lineage>
        <taxon>Bacteria</taxon>
        <taxon>Pseudomonadati</taxon>
        <taxon>Pseudomonadota</taxon>
        <taxon>Alphaproteobacteria</taxon>
        <taxon>Hyphomonadales</taxon>
        <taxon>Hyphomonadaceae</taxon>
        <taxon>Hirschia</taxon>
    </lineage>
</organism>
<protein>
    <submittedName>
        <fullName evidence="2">FRG domain protein</fullName>
    </submittedName>
</protein>
<dbReference type="RefSeq" id="WP_015827833.1">
    <property type="nucleotide sequence ID" value="NC_012982.1"/>
</dbReference>
<accession>C6XL84</accession>
<feature type="domain" description="FRG" evidence="1">
    <location>
        <begin position="30"/>
        <end position="174"/>
    </location>
</feature>
<dbReference type="HOGENOM" id="CLU_050026_3_0_5"/>
<sequence length="325" mass="37049">MRTHRDRSSESANAFLSSLMAFQTNWQLPRKQIFVWRGVGDAMKHSLVPTALRPENAERLLKLADLHENSIYCGLNENLKQVYLEFRIVERFLAIADRAGLAVPELPVFFREAFNEFGNAERNDQFQEVVQNWPPQELVPIIALAQHYGLPTRLLDWSYDVLTAAYFAAESALALMRDDPSKDPSKHTLGVWMMNPYDVKEAVLLEEDTNKDLLRVEVSSPPKYQNPNLMAQAGLFTWVSGKWAQQKLVVSRPLDELANPIIKDRSPTNRKVGTFILYELPWTEADELLSKLFNLGVSKAKLEPGFGGVARTMEQLAYLEWKPTS</sequence>
<dbReference type="Proteomes" id="UP000002745">
    <property type="component" value="Chromosome"/>
</dbReference>
<dbReference type="SMART" id="SM00901">
    <property type="entry name" value="FRG"/>
    <property type="match status" value="1"/>
</dbReference>
<keyword evidence="3" id="KW-1185">Reference proteome</keyword>
<proteinExistence type="predicted"/>
<reference evidence="3" key="1">
    <citation type="journal article" date="2011" name="J. Bacteriol.">
        <title>Genome sequences of eight morphologically diverse alphaproteobacteria.</title>
        <authorList>
            <consortium name="US DOE Joint Genome Institute"/>
            <person name="Brown P.J."/>
            <person name="Kysela D.T."/>
            <person name="Buechlein A."/>
            <person name="Hemmerich C."/>
            <person name="Brun Y.V."/>
        </authorList>
    </citation>
    <scope>NUCLEOTIDE SEQUENCE [LARGE SCALE GENOMIC DNA]</scope>
    <source>
        <strain evidence="3">ATCC 49814 / DSM 5838 / IFAM 1418</strain>
    </source>
</reference>
<dbReference type="AlphaFoldDB" id="C6XL84"/>
<dbReference type="KEGG" id="hba:Hbal_1999"/>
<evidence type="ECO:0000313" key="3">
    <source>
        <dbReference type="Proteomes" id="UP000002745"/>
    </source>
</evidence>
<evidence type="ECO:0000313" key="2">
    <source>
        <dbReference type="EMBL" id="ACT59683.1"/>
    </source>
</evidence>
<dbReference type="InterPro" id="IPR014966">
    <property type="entry name" value="FRG-dom"/>
</dbReference>
<name>C6XL84_HIRBI</name>
<dbReference type="EMBL" id="CP001678">
    <property type="protein sequence ID" value="ACT59683.1"/>
    <property type="molecule type" value="Genomic_DNA"/>
</dbReference>